<name>A0A1H2SZU5_9BACL</name>
<reference evidence="1" key="3">
    <citation type="submission" date="2023-02" db="EMBL/GenBank/DDBJ databases">
        <title>Proposal of a novel subspecies: Alicyclobacillus hesperidum subspecies aegle.</title>
        <authorList>
            <person name="Goto K."/>
            <person name="Fujii T."/>
            <person name="Yasui K."/>
            <person name="Mochida K."/>
            <person name="Kato-Tanaka Y."/>
            <person name="Morohoshi S."/>
            <person name="An S.Y."/>
            <person name="Kasai H."/>
            <person name="Yokota A."/>
        </authorList>
    </citation>
    <scope>NUCLEOTIDE SEQUENCE</scope>
    <source>
        <strain evidence="1">DSM 12766</strain>
    </source>
</reference>
<dbReference type="Proteomes" id="UP001157137">
    <property type="component" value="Unassembled WGS sequence"/>
</dbReference>
<evidence type="ECO:0000313" key="1">
    <source>
        <dbReference type="EMBL" id="GLV13693.1"/>
    </source>
</evidence>
<dbReference type="STRING" id="89784.SAMN04489725_1058"/>
<accession>A0A1H2SZU5</accession>
<protein>
    <recommendedName>
        <fullName evidence="4">Transposase</fullName>
    </recommendedName>
</protein>
<dbReference type="AlphaFoldDB" id="A0A1H2SZU5"/>
<proteinExistence type="predicted"/>
<reference evidence="3" key="1">
    <citation type="submission" date="2016-10" db="EMBL/GenBank/DDBJ databases">
        <authorList>
            <person name="Varghese N."/>
        </authorList>
    </citation>
    <scope>NUCLEOTIDE SEQUENCE [LARGE SCALE GENOMIC DNA]</scope>
    <source>
        <strain evidence="3">DSM 12489</strain>
    </source>
</reference>
<organism evidence="2 3">
    <name type="scientific">Alicyclobacillus hesperidum</name>
    <dbReference type="NCBI Taxonomy" id="89784"/>
    <lineage>
        <taxon>Bacteria</taxon>
        <taxon>Bacillati</taxon>
        <taxon>Bacillota</taxon>
        <taxon>Bacilli</taxon>
        <taxon>Bacillales</taxon>
        <taxon>Alicyclobacillaceae</taxon>
        <taxon>Alicyclobacillus</taxon>
    </lineage>
</organism>
<evidence type="ECO:0008006" key="4">
    <source>
        <dbReference type="Google" id="ProtNLM"/>
    </source>
</evidence>
<gene>
    <name evidence="1" type="ORF">Heshes_13770</name>
    <name evidence="2" type="ORF">SAMN04489725_1058</name>
</gene>
<dbReference type="RefSeq" id="WP_176780842.1">
    <property type="nucleotide sequence ID" value="NZ_BSRA01000007.1"/>
</dbReference>
<dbReference type="EMBL" id="FNOJ01000005">
    <property type="protein sequence ID" value="SDW37213.1"/>
    <property type="molecule type" value="Genomic_DNA"/>
</dbReference>
<evidence type="ECO:0000313" key="2">
    <source>
        <dbReference type="EMBL" id="SDW37213.1"/>
    </source>
</evidence>
<keyword evidence="3" id="KW-1185">Reference proteome</keyword>
<evidence type="ECO:0000313" key="3">
    <source>
        <dbReference type="Proteomes" id="UP000182589"/>
    </source>
</evidence>
<sequence length="57" mass="6763">MTWVYEARLYDSKSVASYVAMCIRDDHLQSGNTDLRVQVYKTRRGNYGVRYRRNISV</sequence>
<dbReference type="EMBL" id="BSRA01000007">
    <property type="protein sequence ID" value="GLV13693.1"/>
    <property type="molecule type" value="Genomic_DNA"/>
</dbReference>
<reference evidence="2" key="2">
    <citation type="submission" date="2016-10" db="EMBL/GenBank/DDBJ databases">
        <authorList>
            <person name="de Groot N.N."/>
        </authorList>
    </citation>
    <scope>NUCLEOTIDE SEQUENCE [LARGE SCALE GENOMIC DNA]</scope>
    <source>
        <strain evidence="2">DSM 12489</strain>
    </source>
</reference>
<dbReference type="Proteomes" id="UP000182589">
    <property type="component" value="Unassembled WGS sequence"/>
</dbReference>